<feature type="transmembrane region" description="Helical" evidence="1">
    <location>
        <begin position="12"/>
        <end position="36"/>
    </location>
</feature>
<dbReference type="EMBL" id="MHPE01000046">
    <property type="protein sequence ID" value="OGZ75566.1"/>
    <property type="molecule type" value="Genomic_DNA"/>
</dbReference>
<evidence type="ECO:0000313" key="2">
    <source>
        <dbReference type="EMBL" id="OGZ75566.1"/>
    </source>
</evidence>
<proteinExistence type="predicted"/>
<name>A0A1G2IL89_9BACT</name>
<comment type="caution">
    <text evidence="2">The sequence shown here is derived from an EMBL/GenBank/DDBJ whole genome shotgun (WGS) entry which is preliminary data.</text>
</comment>
<organism evidence="2 3">
    <name type="scientific">Candidatus Staskawiczbacteria bacterium RIFCSPLOWO2_12_FULL_37_15</name>
    <dbReference type="NCBI Taxonomy" id="1802218"/>
    <lineage>
        <taxon>Bacteria</taxon>
        <taxon>Candidatus Staskawicziibacteriota</taxon>
    </lineage>
</organism>
<dbReference type="Proteomes" id="UP000178632">
    <property type="component" value="Unassembled WGS sequence"/>
</dbReference>
<keyword evidence="1" id="KW-0472">Membrane</keyword>
<evidence type="ECO:0000313" key="3">
    <source>
        <dbReference type="Proteomes" id="UP000178632"/>
    </source>
</evidence>
<dbReference type="AlphaFoldDB" id="A0A1G2IL89"/>
<evidence type="ECO:0000256" key="1">
    <source>
        <dbReference type="SAM" id="Phobius"/>
    </source>
</evidence>
<gene>
    <name evidence="2" type="ORF">A3G45_01140</name>
</gene>
<evidence type="ECO:0008006" key="4">
    <source>
        <dbReference type="Google" id="ProtNLM"/>
    </source>
</evidence>
<protein>
    <recommendedName>
        <fullName evidence="4">Type 4 fimbrial biogenesis protein PilX N-terminal domain-containing protein</fullName>
    </recommendedName>
</protein>
<keyword evidence="1" id="KW-0812">Transmembrane</keyword>
<sequence length="522" mass="56179">MNSKEKKQKGAIFIYLLIFVAIFAMIMPAVVSNFVAKLLLLKLTIMREQAFQIAEAGIDYYQWHLIKFPDDYQDGTGQSGPYAHDYVDYDTQQTIGQFSLTITPPPYGGGAATIQSTGWTNDNPNIKRIVTATYGFPSLASYALLAHDWIYAWSTEAYSGPVHSDTGIRFEATTTSSVTSSVQTTYTTDCNQEYPERSCPTTSTKNAVWATGSNGSESSPYWSNPTTVADFAGVNTAFSDIQSNSQINLPLSNKLGYSLVFNGNGTVTVYKVLRTMNTGSRFPVIKALSGGTDTGLGYIIGGTDYASGICSNSSCNGCGSSGRCLQYTTAVPSEGLRIYVKENLWIDGTVKGRVTVAAADSSALNTNPNANGTASNLMPNIYISNNIRYSNGENGASGQAADTLGLMAQGNIIVTKNAPNTLYVDGALLAQHGFVAAPICYSGGSSHGGSVAPPTSAVYFYGSVILYGSWWFNFTNYCGSSFTDGYYNPFFKWDTNLLYYPPPFFPASSVSAGIQLEKWTSN</sequence>
<keyword evidence="1" id="KW-1133">Transmembrane helix</keyword>
<reference evidence="2 3" key="1">
    <citation type="journal article" date="2016" name="Nat. Commun.">
        <title>Thousands of microbial genomes shed light on interconnected biogeochemical processes in an aquifer system.</title>
        <authorList>
            <person name="Anantharaman K."/>
            <person name="Brown C.T."/>
            <person name="Hug L.A."/>
            <person name="Sharon I."/>
            <person name="Castelle C.J."/>
            <person name="Probst A.J."/>
            <person name="Thomas B.C."/>
            <person name="Singh A."/>
            <person name="Wilkins M.J."/>
            <person name="Karaoz U."/>
            <person name="Brodie E.L."/>
            <person name="Williams K.H."/>
            <person name="Hubbard S.S."/>
            <person name="Banfield J.F."/>
        </authorList>
    </citation>
    <scope>NUCLEOTIDE SEQUENCE [LARGE SCALE GENOMIC DNA]</scope>
</reference>
<accession>A0A1G2IL89</accession>